<proteinExistence type="predicted"/>
<dbReference type="Pfam" id="PF00651">
    <property type="entry name" value="BTB"/>
    <property type="match status" value="1"/>
</dbReference>
<protein>
    <recommendedName>
        <fullName evidence="1">BTB domain-containing protein</fullName>
    </recommendedName>
</protein>
<evidence type="ECO:0000313" key="3">
    <source>
        <dbReference type="Proteomes" id="UP000218811"/>
    </source>
</evidence>
<evidence type="ECO:0000313" key="2">
    <source>
        <dbReference type="EMBL" id="PCH43111.1"/>
    </source>
</evidence>
<evidence type="ECO:0000259" key="1">
    <source>
        <dbReference type="PROSITE" id="PS50097"/>
    </source>
</evidence>
<name>A0A2H3JMK2_WOLCO</name>
<dbReference type="EMBL" id="KB468135">
    <property type="protein sequence ID" value="PCH43111.1"/>
    <property type="molecule type" value="Genomic_DNA"/>
</dbReference>
<dbReference type="STRING" id="742152.A0A2H3JMK2"/>
<dbReference type="PROSITE" id="PS50097">
    <property type="entry name" value="BTB"/>
    <property type="match status" value="1"/>
</dbReference>
<dbReference type="Proteomes" id="UP000218811">
    <property type="component" value="Unassembled WGS sequence"/>
</dbReference>
<gene>
    <name evidence="2" type="ORF">WOLCODRAFT_25737</name>
</gene>
<dbReference type="Gene3D" id="3.30.710.10">
    <property type="entry name" value="Potassium Channel Kv1.1, Chain A"/>
    <property type="match status" value="1"/>
</dbReference>
<dbReference type="InterPro" id="IPR011333">
    <property type="entry name" value="SKP1/BTB/POZ_sf"/>
</dbReference>
<dbReference type="InterPro" id="IPR000210">
    <property type="entry name" value="BTB/POZ_dom"/>
</dbReference>
<sequence>MTRPNEIEDLVRDENFWFDDGNVVITSGTIGWKIHKSVLSRSSPAFREFFAVTPTDGIDQRYGCPVVILEDHPDDIRLLLRALYDGRHLRAAWARFNVIAAWVRMGAKYRIDDLRDGGLRRLESCFCDNMYQWDLVSYEPPELRFYGITLHWRDCIATVNLARIANTQSALPLAMYVCCTLDTRTLLNGIEYTRGRVEKLDEADIVRCLDARPKFMVLQQQIVDNLARVERYLDGYPDIGDHAHCMRAFRRIADAIRAGRPSAWNGDPEGGKYDVLQSWKPAIEKEGAGLCELCREKIIAADAEERMKVWLQLPKLLGLR</sequence>
<dbReference type="AlphaFoldDB" id="A0A2H3JMK2"/>
<dbReference type="CDD" id="cd18186">
    <property type="entry name" value="BTB_POZ_ZBTB_KLHL-like"/>
    <property type="match status" value="1"/>
</dbReference>
<reference evidence="2 3" key="1">
    <citation type="journal article" date="2012" name="Science">
        <title>The Paleozoic origin of enzymatic lignin decomposition reconstructed from 31 fungal genomes.</title>
        <authorList>
            <person name="Floudas D."/>
            <person name="Binder M."/>
            <person name="Riley R."/>
            <person name="Barry K."/>
            <person name="Blanchette R.A."/>
            <person name="Henrissat B."/>
            <person name="Martinez A.T."/>
            <person name="Otillar R."/>
            <person name="Spatafora J.W."/>
            <person name="Yadav J.S."/>
            <person name="Aerts A."/>
            <person name="Benoit I."/>
            <person name="Boyd A."/>
            <person name="Carlson A."/>
            <person name="Copeland A."/>
            <person name="Coutinho P.M."/>
            <person name="de Vries R.P."/>
            <person name="Ferreira P."/>
            <person name="Findley K."/>
            <person name="Foster B."/>
            <person name="Gaskell J."/>
            <person name="Glotzer D."/>
            <person name="Gorecki P."/>
            <person name="Heitman J."/>
            <person name="Hesse C."/>
            <person name="Hori C."/>
            <person name="Igarashi K."/>
            <person name="Jurgens J.A."/>
            <person name="Kallen N."/>
            <person name="Kersten P."/>
            <person name="Kohler A."/>
            <person name="Kuees U."/>
            <person name="Kumar T.K.A."/>
            <person name="Kuo A."/>
            <person name="LaButti K."/>
            <person name="Larrondo L.F."/>
            <person name="Lindquist E."/>
            <person name="Ling A."/>
            <person name="Lombard V."/>
            <person name="Lucas S."/>
            <person name="Lundell T."/>
            <person name="Martin R."/>
            <person name="McLaughlin D.J."/>
            <person name="Morgenstern I."/>
            <person name="Morin E."/>
            <person name="Murat C."/>
            <person name="Nagy L.G."/>
            <person name="Nolan M."/>
            <person name="Ohm R.A."/>
            <person name="Patyshakuliyeva A."/>
            <person name="Rokas A."/>
            <person name="Ruiz-Duenas F.J."/>
            <person name="Sabat G."/>
            <person name="Salamov A."/>
            <person name="Samejima M."/>
            <person name="Schmutz J."/>
            <person name="Slot J.C."/>
            <person name="St John F."/>
            <person name="Stenlid J."/>
            <person name="Sun H."/>
            <person name="Sun S."/>
            <person name="Syed K."/>
            <person name="Tsang A."/>
            <person name="Wiebenga A."/>
            <person name="Young D."/>
            <person name="Pisabarro A."/>
            <person name="Eastwood D.C."/>
            <person name="Martin F."/>
            <person name="Cullen D."/>
            <person name="Grigoriev I.V."/>
            <person name="Hibbett D.S."/>
        </authorList>
    </citation>
    <scope>NUCLEOTIDE SEQUENCE [LARGE SCALE GENOMIC DNA]</scope>
    <source>
        <strain evidence="2 3">MD-104</strain>
    </source>
</reference>
<feature type="domain" description="BTB" evidence="1">
    <location>
        <begin position="21"/>
        <end position="87"/>
    </location>
</feature>
<accession>A0A2H3JMK2</accession>
<dbReference type="SUPFAM" id="SSF54695">
    <property type="entry name" value="POZ domain"/>
    <property type="match status" value="1"/>
</dbReference>
<dbReference type="OrthoDB" id="3036049at2759"/>
<dbReference type="OMA" id="CAQCKEM"/>
<keyword evidence="3" id="KW-1185">Reference proteome</keyword>
<organism evidence="2 3">
    <name type="scientific">Wolfiporia cocos (strain MD-104)</name>
    <name type="common">Brown rot fungus</name>
    <dbReference type="NCBI Taxonomy" id="742152"/>
    <lineage>
        <taxon>Eukaryota</taxon>
        <taxon>Fungi</taxon>
        <taxon>Dikarya</taxon>
        <taxon>Basidiomycota</taxon>
        <taxon>Agaricomycotina</taxon>
        <taxon>Agaricomycetes</taxon>
        <taxon>Polyporales</taxon>
        <taxon>Phaeolaceae</taxon>
        <taxon>Wolfiporia</taxon>
    </lineage>
</organism>